<name>A0A5K7X3A7_9BACL</name>
<protein>
    <submittedName>
        <fullName evidence="2">Uncharacterized protein</fullName>
    </submittedName>
</protein>
<sequence length="335" mass="38249">MSAGTFDEKDFSQILTEFSKLGSTHSDEQLNSSYLHLVSFYNDGGRHNYSEISNLVFNIPDEDSEILAHNAEKLLKICNEDEEHKVFGDRFGKFLDHINLAIQQRDFIKKNVGMSIQNNDRIARRVALSDRKFNLFVRGVEERLKKIVSEANENKSKIYSEFIAIMGIFSAIILAAFGGLQILQNIFNNIQNIGIEKLLIFSSLSSIAVINLLFLLFSGIAKLTGKNVSSCSCRDNQNECHHSIFTKYPIYVWNNFICAYMLIVGALGYKIDYKEFINVYNYPSIFSKGENLFFVICTIGIPIIFIIIYSVMLKTDKRTDLKKKKNNTEFLGETL</sequence>
<dbReference type="AlphaFoldDB" id="A0A5K7X3A7"/>
<evidence type="ECO:0000313" key="2">
    <source>
        <dbReference type="EMBL" id="BBN99180.1"/>
    </source>
</evidence>
<dbReference type="EMBL" id="AP021853">
    <property type="protein sequence ID" value="BBN99180.1"/>
    <property type="molecule type" value="Genomic_DNA"/>
</dbReference>
<gene>
    <name evidence="2" type="ORF">St703_18850</name>
</gene>
<dbReference type="RefSeq" id="WP_152080558.1">
    <property type="nucleotide sequence ID" value="NZ_AP021853.1"/>
</dbReference>
<keyword evidence="1" id="KW-0472">Membrane</keyword>
<feature type="transmembrane region" description="Helical" evidence="1">
    <location>
        <begin position="291"/>
        <end position="313"/>
    </location>
</feature>
<dbReference type="Proteomes" id="UP000326951">
    <property type="component" value="Chromosome"/>
</dbReference>
<evidence type="ECO:0000256" key="1">
    <source>
        <dbReference type="SAM" id="Phobius"/>
    </source>
</evidence>
<feature type="transmembrane region" description="Helical" evidence="1">
    <location>
        <begin position="251"/>
        <end position="271"/>
    </location>
</feature>
<organism evidence="2 3">
    <name type="scientific">Sporolactobacillus terrae</name>
    <dbReference type="NCBI Taxonomy" id="269673"/>
    <lineage>
        <taxon>Bacteria</taxon>
        <taxon>Bacillati</taxon>
        <taxon>Bacillota</taxon>
        <taxon>Bacilli</taxon>
        <taxon>Bacillales</taxon>
        <taxon>Sporolactobacillaceae</taxon>
        <taxon>Sporolactobacillus</taxon>
    </lineage>
</organism>
<feature type="transmembrane region" description="Helical" evidence="1">
    <location>
        <begin position="198"/>
        <end position="217"/>
    </location>
</feature>
<feature type="transmembrane region" description="Helical" evidence="1">
    <location>
        <begin position="162"/>
        <end position="183"/>
    </location>
</feature>
<keyword evidence="1" id="KW-1133">Transmembrane helix</keyword>
<accession>A0A5K7X3A7</accession>
<evidence type="ECO:0000313" key="3">
    <source>
        <dbReference type="Proteomes" id="UP000326951"/>
    </source>
</evidence>
<proteinExistence type="predicted"/>
<reference evidence="2 3" key="1">
    <citation type="submission" date="2019-09" db="EMBL/GenBank/DDBJ databases">
        <title>Complete genome sequence of Sporolactobacillus terrae 70-3.</title>
        <authorList>
            <person name="Tanaka N."/>
            <person name="Shiwa Y."/>
            <person name="Fujita N."/>
            <person name="Tanasupawat S."/>
        </authorList>
    </citation>
    <scope>NUCLEOTIDE SEQUENCE [LARGE SCALE GENOMIC DNA]</scope>
    <source>
        <strain evidence="2 3">70-3</strain>
    </source>
</reference>
<keyword evidence="1" id="KW-0812">Transmembrane</keyword>